<evidence type="ECO:0000256" key="1">
    <source>
        <dbReference type="SAM" id="MobiDB-lite"/>
    </source>
</evidence>
<feature type="transmembrane region" description="Helical" evidence="2">
    <location>
        <begin position="31"/>
        <end position="50"/>
    </location>
</feature>
<dbReference type="GeneID" id="90590144"/>
<evidence type="ECO:0000313" key="4">
    <source>
        <dbReference type="Proteomes" id="UP001218034"/>
    </source>
</evidence>
<keyword evidence="2" id="KW-0812">Transmembrane</keyword>
<name>A0ABY8CK69_9ARCH</name>
<keyword evidence="2" id="KW-1133">Transmembrane helix</keyword>
<gene>
    <name evidence="3" type="ORF">SVXNc_0707</name>
</gene>
<evidence type="ECO:0000256" key="2">
    <source>
        <dbReference type="SAM" id="Phobius"/>
    </source>
</evidence>
<organism evidence="3 4">
    <name type="scientific">Candidatus Nanohalococcus occultus</name>
    <dbReference type="NCBI Taxonomy" id="2978047"/>
    <lineage>
        <taxon>Archaea</taxon>
        <taxon>Candidatus Nanohalarchaeota</taxon>
        <taxon>Candidatus Nanohalarchaeota incertae sedis</taxon>
        <taxon>Candidatus Nanohalococcus</taxon>
    </lineage>
</organism>
<reference evidence="3 4" key="1">
    <citation type="submission" date="2022-09" db="EMBL/GenBank/DDBJ databases">
        <title>Xylan utilization by haloarchaea-nanohaloarchaea associations.</title>
        <authorList>
            <person name="Yakimov M."/>
        </authorList>
    </citation>
    <scope>NUCLEOTIDE SEQUENCE [LARGE SCALE GENOMIC DNA]</scope>
    <source>
        <strain evidence="3 4">SVXNc</strain>
    </source>
</reference>
<dbReference type="EMBL" id="CP104395">
    <property type="protein sequence ID" value="WEL19721.1"/>
    <property type="molecule type" value="Genomic_DNA"/>
</dbReference>
<protein>
    <submittedName>
        <fullName evidence="3">Uncharacterized protein</fullName>
    </submittedName>
</protein>
<proteinExistence type="predicted"/>
<dbReference type="RefSeq" id="WP_347721553.1">
    <property type="nucleotide sequence ID" value="NZ_CP104395.1"/>
</dbReference>
<feature type="region of interest" description="Disordered" evidence="1">
    <location>
        <begin position="59"/>
        <end position="89"/>
    </location>
</feature>
<keyword evidence="4" id="KW-1185">Reference proteome</keyword>
<accession>A0ABY8CK69</accession>
<dbReference type="Proteomes" id="UP001218034">
    <property type="component" value="Chromosome"/>
</dbReference>
<keyword evidence="2" id="KW-0472">Membrane</keyword>
<feature type="compositionally biased region" description="Polar residues" evidence="1">
    <location>
        <begin position="80"/>
        <end position="89"/>
    </location>
</feature>
<evidence type="ECO:0000313" key="3">
    <source>
        <dbReference type="EMBL" id="WEL19721.1"/>
    </source>
</evidence>
<feature type="transmembrane region" description="Helical" evidence="2">
    <location>
        <begin position="7"/>
        <end position="25"/>
    </location>
</feature>
<sequence length="139" mass="15869">MNAALKILFGALMVVVGVFSTVTFFNELLTLAKAAIGPVLVLLGAFIIWLESDEWKMQRTEKSKEQKSQGLQREFEPQNAVEQDTTQKMNYDDVLSGTVQEVKDAVREMADPDYRAILEAEKRGKDRKTVREFLERRVD</sequence>